<dbReference type="Proteomes" id="UP000663829">
    <property type="component" value="Unassembled WGS sequence"/>
</dbReference>
<dbReference type="EMBL" id="CAJOBC010008998">
    <property type="protein sequence ID" value="CAF3976422.1"/>
    <property type="molecule type" value="Genomic_DNA"/>
</dbReference>
<dbReference type="PROSITE" id="PS00086">
    <property type="entry name" value="CYTOCHROME_P450"/>
    <property type="match status" value="1"/>
</dbReference>
<dbReference type="PRINTS" id="PR00385">
    <property type="entry name" value="P450"/>
</dbReference>
<dbReference type="GO" id="GO:0016705">
    <property type="term" value="F:oxidoreductase activity, acting on paired donors, with incorporation or reduction of molecular oxygen"/>
    <property type="evidence" value="ECO:0007669"/>
    <property type="project" value="InterPro"/>
</dbReference>
<comment type="similarity">
    <text evidence="2 10">Belongs to the cytochrome P450 family.</text>
</comment>
<keyword evidence="4 9" id="KW-0479">Metal-binding</keyword>
<proteinExistence type="inferred from homology"/>
<keyword evidence="15" id="KW-1185">Reference proteome</keyword>
<evidence type="ECO:0000313" key="14">
    <source>
        <dbReference type="EMBL" id="CAF4230253.1"/>
    </source>
</evidence>
<evidence type="ECO:0000313" key="11">
    <source>
        <dbReference type="EMBL" id="CAF1212484.1"/>
    </source>
</evidence>
<dbReference type="AlphaFoldDB" id="A0A814X7F9"/>
<dbReference type="PANTHER" id="PTHR24302:SF15">
    <property type="entry name" value="FATTY-ACID PEROXYGENASE"/>
    <property type="match status" value="1"/>
</dbReference>
<dbReference type="Proteomes" id="UP000677228">
    <property type="component" value="Unassembled WGS sequence"/>
</dbReference>
<dbReference type="Proteomes" id="UP000681722">
    <property type="component" value="Unassembled WGS sequence"/>
</dbReference>
<evidence type="ECO:0000256" key="2">
    <source>
        <dbReference type="ARBA" id="ARBA00010617"/>
    </source>
</evidence>
<dbReference type="PRINTS" id="PR00463">
    <property type="entry name" value="EP450I"/>
</dbReference>
<dbReference type="Pfam" id="PF00067">
    <property type="entry name" value="p450"/>
    <property type="match status" value="1"/>
</dbReference>
<comment type="function">
    <text evidence="8">Cytochromes P450 are a group of heme-thiolate monooxygenases. They oxidize a variety of structurally unrelated compounds, including steroids, fatty acids, and xenobiotics.</text>
</comment>
<evidence type="ECO:0000256" key="6">
    <source>
        <dbReference type="ARBA" id="ARBA00023004"/>
    </source>
</evidence>
<dbReference type="InterPro" id="IPR017972">
    <property type="entry name" value="Cyt_P450_CS"/>
</dbReference>
<evidence type="ECO:0000256" key="3">
    <source>
        <dbReference type="ARBA" id="ARBA00022617"/>
    </source>
</evidence>
<protein>
    <recommendedName>
        <fullName evidence="16">Cytochrome P450</fullName>
    </recommendedName>
</protein>
<dbReference type="EMBL" id="CAJOBA010050071">
    <property type="protein sequence ID" value="CAF4230253.1"/>
    <property type="molecule type" value="Genomic_DNA"/>
</dbReference>
<dbReference type="Gene3D" id="1.10.630.10">
    <property type="entry name" value="Cytochrome P450"/>
    <property type="match status" value="1"/>
</dbReference>
<dbReference type="SUPFAM" id="SSF48264">
    <property type="entry name" value="Cytochrome P450"/>
    <property type="match status" value="1"/>
</dbReference>
<sequence>MRSTAFPLKAWTEKYGSLYGYFEGHRPILVCSDPDILQDVFIKKFSNFHSRRRFPLEERHSKSIHLFSAVGLRWKRQRFVINPTFSSIKLKQMSPLMNSCIDRLMHKLDAEYHKKTAFDIYQLYKRLTMDVIWTCGFGVDTDMQNNPDNPYLTHSQRIFSDDQNNKFLILLALLIKELEFIWKALHDTENNVRHWTRKYLPFTGAYIDDEPSTWILKRVEQIIKQRKESGVQRNDLMQLMLESATDGDIKDSGSSFTQTGAEDVPIVKKITLKEISANVYLFMIAGYETTSTALAYCTYALATHPHEQHKLQESIDQHFDSESDYILPDYDTVANMEYLDWFIRETLRFYPIVPVAVNRESSEPFEIKGVGTIPAGTQISIDMYGLHFNQELWGPVDVNTFYPERFRTKRHPMAWMPFGSGSRNCVGMRFALMEMKIVLARLLKTYSVVKCDTTDKYFELKEYICIHPKKIMVNLQRRNEPQHVE</sequence>
<dbReference type="FunFam" id="1.10.630.10:FF:000182">
    <property type="entry name" value="Cytochrome P450 3A4"/>
    <property type="match status" value="1"/>
</dbReference>
<feature type="binding site" description="axial binding residue" evidence="9">
    <location>
        <position position="425"/>
    </location>
    <ligand>
        <name>heme</name>
        <dbReference type="ChEBI" id="CHEBI:30413"/>
    </ligand>
    <ligandPart>
        <name>Fe</name>
        <dbReference type="ChEBI" id="CHEBI:18248"/>
    </ligandPart>
</feature>
<dbReference type="GO" id="GO:0005506">
    <property type="term" value="F:iron ion binding"/>
    <property type="evidence" value="ECO:0007669"/>
    <property type="project" value="InterPro"/>
</dbReference>
<evidence type="ECO:0000256" key="4">
    <source>
        <dbReference type="ARBA" id="ARBA00022723"/>
    </source>
</evidence>
<evidence type="ECO:0000256" key="5">
    <source>
        <dbReference type="ARBA" id="ARBA00023002"/>
    </source>
</evidence>
<dbReference type="GO" id="GO:0008395">
    <property type="term" value="F:steroid hydroxylase activity"/>
    <property type="evidence" value="ECO:0007669"/>
    <property type="project" value="TreeGrafter"/>
</dbReference>
<comment type="cofactor">
    <cofactor evidence="1 9">
        <name>heme</name>
        <dbReference type="ChEBI" id="CHEBI:30413"/>
    </cofactor>
</comment>
<evidence type="ECO:0000256" key="7">
    <source>
        <dbReference type="ARBA" id="ARBA00023033"/>
    </source>
</evidence>
<dbReference type="InterPro" id="IPR002401">
    <property type="entry name" value="Cyt_P450_E_grp-I"/>
</dbReference>
<dbReference type="PANTHER" id="PTHR24302">
    <property type="entry name" value="CYTOCHROME P450 FAMILY 3"/>
    <property type="match status" value="1"/>
</dbReference>
<evidence type="ECO:0000313" key="12">
    <source>
        <dbReference type="EMBL" id="CAF1432437.1"/>
    </source>
</evidence>
<keyword evidence="3 9" id="KW-0349">Heme</keyword>
<name>A0A814X7F9_9BILA</name>
<reference evidence="11" key="1">
    <citation type="submission" date="2021-02" db="EMBL/GenBank/DDBJ databases">
        <authorList>
            <person name="Nowell W R."/>
        </authorList>
    </citation>
    <scope>NUCLEOTIDE SEQUENCE</scope>
</reference>
<evidence type="ECO:0000256" key="9">
    <source>
        <dbReference type="PIRSR" id="PIRSR602401-1"/>
    </source>
</evidence>
<evidence type="ECO:0000256" key="1">
    <source>
        <dbReference type="ARBA" id="ARBA00001971"/>
    </source>
</evidence>
<keyword evidence="5 10" id="KW-0560">Oxidoreductase</keyword>
<keyword evidence="6 9" id="KW-0408">Iron</keyword>
<dbReference type="CDD" id="cd11055">
    <property type="entry name" value="CYP3A-like"/>
    <property type="match status" value="1"/>
</dbReference>
<dbReference type="OrthoDB" id="2789670at2759"/>
<dbReference type="InterPro" id="IPR050705">
    <property type="entry name" value="Cytochrome_P450_3A"/>
</dbReference>
<dbReference type="InterPro" id="IPR036396">
    <property type="entry name" value="Cyt_P450_sf"/>
</dbReference>
<dbReference type="GO" id="GO:0020037">
    <property type="term" value="F:heme binding"/>
    <property type="evidence" value="ECO:0007669"/>
    <property type="project" value="InterPro"/>
</dbReference>
<evidence type="ECO:0000256" key="8">
    <source>
        <dbReference type="ARBA" id="ARBA00043906"/>
    </source>
</evidence>
<dbReference type="EMBL" id="CAJNOQ010008998">
    <property type="protein sequence ID" value="CAF1212484.1"/>
    <property type="molecule type" value="Genomic_DNA"/>
</dbReference>
<accession>A0A814X7F9</accession>
<evidence type="ECO:0008006" key="16">
    <source>
        <dbReference type="Google" id="ProtNLM"/>
    </source>
</evidence>
<evidence type="ECO:0000313" key="15">
    <source>
        <dbReference type="Proteomes" id="UP000663829"/>
    </source>
</evidence>
<organism evidence="11 15">
    <name type="scientific">Didymodactylos carnosus</name>
    <dbReference type="NCBI Taxonomy" id="1234261"/>
    <lineage>
        <taxon>Eukaryota</taxon>
        <taxon>Metazoa</taxon>
        <taxon>Spiralia</taxon>
        <taxon>Gnathifera</taxon>
        <taxon>Rotifera</taxon>
        <taxon>Eurotatoria</taxon>
        <taxon>Bdelloidea</taxon>
        <taxon>Philodinida</taxon>
        <taxon>Philodinidae</taxon>
        <taxon>Didymodactylos</taxon>
    </lineage>
</organism>
<evidence type="ECO:0000256" key="10">
    <source>
        <dbReference type="RuleBase" id="RU000461"/>
    </source>
</evidence>
<evidence type="ECO:0000313" key="13">
    <source>
        <dbReference type="EMBL" id="CAF3976422.1"/>
    </source>
</evidence>
<keyword evidence="7 10" id="KW-0503">Monooxygenase</keyword>
<dbReference type="Proteomes" id="UP000682733">
    <property type="component" value="Unassembled WGS sequence"/>
</dbReference>
<dbReference type="EMBL" id="CAJNOK010028284">
    <property type="protein sequence ID" value="CAF1432437.1"/>
    <property type="molecule type" value="Genomic_DNA"/>
</dbReference>
<gene>
    <name evidence="11" type="ORF">GPM918_LOCUS24283</name>
    <name evidence="12" type="ORF">OVA965_LOCUS34097</name>
    <name evidence="13" type="ORF">SRO942_LOCUS24280</name>
    <name evidence="14" type="ORF">TMI583_LOCUS35006</name>
</gene>
<dbReference type="InterPro" id="IPR001128">
    <property type="entry name" value="Cyt_P450"/>
</dbReference>
<comment type="caution">
    <text evidence="11">The sequence shown here is derived from an EMBL/GenBank/DDBJ whole genome shotgun (WGS) entry which is preliminary data.</text>
</comment>